<name>A0A0U5JD62_9BACT</name>
<dbReference type="PRINTS" id="PR01047">
    <property type="entry name" value="TRNASYNTHTHR"/>
</dbReference>
<keyword evidence="8" id="KW-1185">Reference proteome</keyword>
<dbReference type="SUPFAM" id="SSF52954">
    <property type="entry name" value="Class II aaRS ABD-related"/>
    <property type="match status" value="1"/>
</dbReference>
<dbReference type="STRING" id="389348.PNK_1484"/>
<dbReference type="GO" id="GO:0005524">
    <property type="term" value="F:ATP binding"/>
    <property type="evidence" value="ECO:0007669"/>
    <property type="project" value="InterPro"/>
</dbReference>
<sequence>MPFLHSSSDLKIKRRSAAELLGFTVAKLFPQAYLVGGGLISYGFYYDFIFEQVVDEGMLSLIEVNLRTLIKDACPVQALSIMRENAQSLFEHHHQPFLAELAGDSEQNIIELMQLDQFYGVCPAPMIGSTDEIGSVKLLDVSTRQQEIEGESFAVTRICGTSFFYAKELKQFLKLYEVYFKRKDHRKFGVDLNLFSYSQSLSEIECLWHPKGTLVTDLLQEWLENELSKRERVEKVGTPLVVRHERMKAFPCALEPFEYKLDLYGVSPSRLLQSIRLFEALKVSLEELPVRHFEWAPIYQRKESALTEGLLDSVCQLVDQTTVFCLREQLSQEFISSLQFIEQIIRIFGFEAHWYFVASRQKTLKFRQERQTLNWMRQAVQGQSLLYPLQEELLEDDNLEGPRLELKLADGMGREWAGPALTIVTHGIDTDKGSVKAGESPKTLPAILVRQILGPLERMIALLVEQGEGIFPFWLAPEQVRILAIGEVSHSYVREIEARCKEQGLRVKVDLRTTKLGEKIHTAEKEKIPYLFIVGDQEVKRKIVTVRSIQRPGKSESVKLEEFLDQIHQECRRPTVVGC</sequence>
<evidence type="ECO:0000256" key="1">
    <source>
        <dbReference type="ARBA" id="ARBA00022555"/>
    </source>
</evidence>
<dbReference type="InterPro" id="IPR036621">
    <property type="entry name" value="Anticodon-bd_dom_sf"/>
</dbReference>
<dbReference type="FunFam" id="3.40.50.800:FF:000001">
    <property type="entry name" value="Threonine--tRNA ligase"/>
    <property type="match status" value="1"/>
</dbReference>
<proteinExistence type="predicted"/>
<keyword evidence="4" id="KW-0648">Protein biosynthesis</keyword>
<dbReference type="Gene3D" id="3.40.50.800">
    <property type="entry name" value="Anticodon-binding domain"/>
    <property type="match status" value="1"/>
</dbReference>
<dbReference type="InterPro" id="IPR018163">
    <property type="entry name" value="Thr/Ala-tRNA-synth_IIc_edit"/>
</dbReference>
<keyword evidence="5" id="KW-0030">Aminoacyl-tRNA synthetase</keyword>
<dbReference type="Gene3D" id="3.30.930.10">
    <property type="entry name" value="Bira Bifunctional Protein, Domain 2"/>
    <property type="match status" value="1"/>
</dbReference>
<dbReference type="Proteomes" id="UP000069902">
    <property type="component" value="Chromosome cPNK"/>
</dbReference>
<gene>
    <name evidence="7" type="ORF">PNK_1484</name>
</gene>
<dbReference type="EC" id="6.1.1.3" evidence="7"/>
<organism evidence="7 8">
    <name type="scientific">Candidatus Protochlamydia naegleriophila</name>
    <dbReference type="NCBI Taxonomy" id="389348"/>
    <lineage>
        <taxon>Bacteria</taxon>
        <taxon>Pseudomonadati</taxon>
        <taxon>Chlamydiota</taxon>
        <taxon>Chlamydiia</taxon>
        <taxon>Parachlamydiales</taxon>
        <taxon>Parachlamydiaceae</taxon>
        <taxon>Candidatus Protochlamydia</taxon>
    </lineage>
</organism>
<dbReference type="PANTHER" id="PTHR11451">
    <property type="entry name" value="THREONINE-TRNA LIGASE"/>
    <property type="match status" value="1"/>
</dbReference>
<dbReference type="PANTHER" id="PTHR11451:SF44">
    <property type="entry name" value="THREONINE--TRNA LIGASE, CHLOROPLASTIC_MITOCHONDRIAL 2"/>
    <property type="match status" value="1"/>
</dbReference>
<dbReference type="EMBL" id="LN879502">
    <property type="protein sequence ID" value="CUI17095.1"/>
    <property type="molecule type" value="Genomic_DNA"/>
</dbReference>
<dbReference type="PATRIC" id="fig|389348.3.peg.1664"/>
<dbReference type="GO" id="GO:0000049">
    <property type="term" value="F:tRNA binding"/>
    <property type="evidence" value="ECO:0007669"/>
    <property type="project" value="UniProtKB-KW"/>
</dbReference>
<evidence type="ECO:0000313" key="7">
    <source>
        <dbReference type="EMBL" id="CUI17095.1"/>
    </source>
</evidence>
<dbReference type="GO" id="GO:0004829">
    <property type="term" value="F:threonine-tRNA ligase activity"/>
    <property type="evidence" value="ECO:0007669"/>
    <property type="project" value="UniProtKB-EC"/>
</dbReference>
<evidence type="ECO:0000313" key="8">
    <source>
        <dbReference type="Proteomes" id="UP000069902"/>
    </source>
</evidence>
<keyword evidence="1" id="KW-0820">tRNA-binding</keyword>
<evidence type="ECO:0000256" key="4">
    <source>
        <dbReference type="ARBA" id="ARBA00022917"/>
    </source>
</evidence>
<dbReference type="InterPro" id="IPR002320">
    <property type="entry name" value="Thr-tRNA-ligase_IIa"/>
</dbReference>
<dbReference type="Pfam" id="PF03129">
    <property type="entry name" value="HGTP_anticodon"/>
    <property type="match status" value="1"/>
</dbReference>
<evidence type="ECO:0000256" key="5">
    <source>
        <dbReference type="ARBA" id="ARBA00023146"/>
    </source>
</evidence>
<reference evidence="8" key="1">
    <citation type="submission" date="2015-09" db="EMBL/GenBank/DDBJ databases">
        <authorList>
            <person name="Bertelli C."/>
        </authorList>
    </citation>
    <scope>NUCLEOTIDE SEQUENCE [LARGE SCALE GENOMIC DNA]</scope>
    <source>
        <strain evidence="8">KNic</strain>
    </source>
</reference>
<dbReference type="Gene3D" id="3.30.980.10">
    <property type="entry name" value="Threonyl-trna Synthetase, Chain A, domain 2"/>
    <property type="match status" value="1"/>
</dbReference>
<evidence type="ECO:0000256" key="3">
    <source>
        <dbReference type="ARBA" id="ARBA00022884"/>
    </source>
</evidence>
<dbReference type="RefSeq" id="WP_079992857.1">
    <property type="nucleotide sequence ID" value="NZ_LN879502.1"/>
</dbReference>
<keyword evidence="2 7" id="KW-0436">Ligase</keyword>
<dbReference type="AlphaFoldDB" id="A0A0U5JD62"/>
<accession>A0A0U5JD62</accession>
<dbReference type="CDD" id="cd00860">
    <property type="entry name" value="ThrRS_anticodon"/>
    <property type="match status" value="1"/>
</dbReference>
<dbReference type="KEGG" id="pnl:PNK_1484"/>
<dbReference type="InterPro" id="IPR047246">
    <property type="entry name" value="ThrRS_anticodon"/>
</dbReference>
<dbReference type="InterPro" id="IPR045864">
    <property type="entry name" value="aa-tRNA-synth_II/BPL/LPL"/>
</dbReference>
<protein>
    <submittedName>
        <fullName evidence="7">Putative threonine-tRNA ligase</fullName>
        <ecNumber evidence="7">6.1.1.3</ecNumber>
    </submittedName>
</protein>
<dbReference type="SUPFAM" id="SSF55681">
    <property type="entry name" value="Class II aaRS and biotin synthetases"/>
    <property type="match status" value="1"/>
</dbReference>
<keyword evidence="3" id="KW-0694">RNA-binding</keyword>
<feature type="domain" description="Anticodon-binding" evidence="6">
    <location>
        <begin position="479"/>
        <end position="569"/>
    </location>
</feature>
<dbReference type="GO" id="GO:0006435">
    <property type="term" value="P:threonyl-tRNA aminoacylation"/>
    <property type="evidence" value="ECO:0007669"/>
    <property type="project" value="InterPro"/>
</dbReference>
<dbReference type="GO" id="GO:0005737">
    <property type="term" value="C:cytoplasm"/>
    <property type="evidence" value="ECO:0007669"/>
    <property type="project" value="InterPro"/>
</dbReference>
<evidence type="ECO:0000259" key="6">
    <source>
        <dbReference type="Pfam" id="PF03129"/>
    </source>
</evidence>
<dbReference type="InterPro" id="IPR004154">
    <property type="entry name" value="Anticodon-bd"/>
</dbReference>
<dbReference type="SUPFAM" id="SSF55186">
    <property type="entry name" value="ThrRS/AlaRS common domain"/>
    <property type="match status" value="1"/>
</dbReference>
<evidence type="ECO:0000256" key="2">
    <source>
        <dbReference type="ARBA" id="ARBA00022598"/>
    </source>
</evidence>
<dbReference type="InParanoid" id="A0A0U5JD62"/>